<sequence>MEEMCHCLLQYIVRQAEIWMRCINR</sequence>
<dbReference type="AlphaFoldDB" id="A0A2P2N4V2"/>
<name>A0A2P2N4V2_RHIMU</name>
<accession>A0A2P2N4V2</accession>
<proteinExistence type="predicted"/>
<protein>
    <submittedName>
        <fullName evidence="1">Uncharacterized protein</fullName>
    </submittedName>
</protein>
<dbReference type="EMBL" id="GGEC01057004">
    <property type="protein sequence ID" value="MBX37488.1"/>
    <property type="molecule type" value="Transcribed_RNA"/>
</dbReference>
<organism evidence="1">
    <name type="scientific">Rhizophora mucronata</name>
    <name type="common">Asiatic mangrove</name>
    <dbReference type="NCBI Taxonomy" id="61149"/>
    <lineage>
        <taxon>Eukaryota</taxon>
        <taxon>Viridiplantae</taxon>
        <taxon>Streptophyta</taxon>
        <taxon>Embryophyta</taxon>
        <taxon>Tracheophyta</taxon>
        <taxon>Spermatophyta</taxon>
        <taxon>Magnoliopsida</taxon>
        <taxon>eudicotyledons</taxon>
        <taxon>Gunneridae</taxon>
        <taxon>Pentapetalae</taxon>
        <taxon>rosids</taxon>
        <taxon>fabids</taxon>
        <taxon>Malpighiales</taxon>
        <taxon>Rhizophoraceae</taxon>
        <taxon>Rhizophora</taxon>
    </lineage>
</organism>
<reference evidence="1" key="1">
    <citation type="submission" date="2018-02" db="EMBL/GenBank/DDBJ databases">
        <title>Rhizophora mucronata_Transcriptome.</title>
        <authorList>
            <person name="Meera S.P."/>
            <person name="Sreeshan A."/>
            <person name="Augustine A."/>
        </authorList>
    </citation>
    <scope>NUCLEOTIDE SEQUENCE</scope>
    <source>
        <tissue evidence="1">Leaf</tissue>
    </source>
</reference>
<evidence type="ECO:0000313" key="1">
    <source>
        <dbReference type="EMBL" id="MBX37488.1"/>
    </source>
</evidence>